<sequence>MKKIYTLSLGIVVFLLATEIVRAQTPTDAIMMNKRELCFALIYEHGSWDQYWEGTYLRSNATVATLNRNILMPMVAIGVTDKINLIVSAPYIETNSSEPNGGKFAGAKGFQDLGLALKSELFSQQLGKGQFTFLSTLGYSTPITNYLSDYRPYSIGFGANELSLRGIAQYKWDQGLYVRSSLAHLWRGQTKAERDYYYNNGSYYTPWMDVPNAWNFDAILGIWLLDNTLKMEANYTGLRSTSGDDVRPYNAGQPTNKVNFDQLGFTSQYYFRKLKGLGVLGYYSSVVNGRNTGKFSSFGLGATYQFSI</sequence>
<name>A0AA49JIL9_9BACT</name>
<evidence type="ECO:0000313" key="1">
    <source>
        <dbReference type="EMBL" id="WKN35757.1"/>
    </source>
</evidence>
<reference evidence="1" key="2">
    <citation type="journal article" date="2024" name="Antonie Van Leeuwenhoek">
        <title>Roseihalotalea indica gen. nov., sp. nov., a halophilic Bacteroidetes from mesopelagic Southwest Indian Ocean with higher carbohydrate metabolic potential.</title>
        <authorList>
            <person name="Chen B."/>
            <person name="Zhang M."/>
            <person name="Lin D."/>
            <person name="Ye J."/>
            <person name="Tang K."/>
        </authorList>
    </citation>
    <scope>NUCLEOTIDE SEQUENCE</scope>
    <source>
        <strain evidence="1">TK19036</strain>
    </source>
</reference>
<protein>
    <submittedName>
        <fullName evidence="1">Transporter</fullName>
    </submittedName>
</protein>
<organism evidence="1">
    <name type="scientific">Roseihalotalea indica</name>
    <dbReference type="NCBI Taxonomy" id="2867963"/>
    <lineage>
        <taxon>Bacteria</taxon>
        <taxon>Pseudomonadati</taxon>
        <taxon>Bacteroidota</taxon>
        <taxon>Cytophagia</taxon>
        <taxon>Cytophagales</taxon>
        <taxon>Catalimonadaceae</taxon>
        <taxon>Roseihalotalea</taxon>
    </lineage>
</organism>
<dbReference type="EMBL" id="CP120682">
    <property type="protein sequence ID" value="WKN35757.1"/>
    <property type="molecule type" value="Genomic_DNA"/>
</dbReference>
<proteinExistence type="predicted"/>
<reference evidence="1" key="1">
    <citation type="journal article" date="2023" name="Comput. Struct. Biotechnol. J.">
        <title>Discovery of a novel marine Bacteroidetes with a rich repertoire of carbohydrate-active enzymes.</title>
        <authorList>
            <person name="Chen B."/>
            <person name="Liu G."/>
            <person name="Chen Q."/>
            <person name="Wang H."/>
            <person name="Liu L."/>
            <person name="Tang K."/>
        </authorList>
    </citation>
    <scope>NUCLEOTIDE SEQUENCE</scope>
    <source>
        <strain evidence="1">TK19036</strain>
    </source>
</reference>
<gene>
    <name evidence="1" type="ORF">K4G66_25650</name>
</gene>
<dbReference type="AlphaFoldDB" id="A0AA49JIL9"/>
<accession>A0AA49JIL9</accession>